<protein>
    <submittedName>
        <fullName evidence="1">Unannotated protein</fullName>
    </submittedName>
</protein>
<sequence>MSFSDVDPEPLHEFTFFVDAETYMSYGGELDATEQDLHDLGIESVDIPRGYASDLGERIPVRVRGTARGLKAYARLIHLHDPLQLEEMQRVTSDRP</sequence>
<accession>A0A6J7UN85</accession>
<reference evidence="1" key="1">
    <citation type="submission" date="2020-05" db="EMBL/GenBank/DDBJ databases">
        <authorList>
            <person name="Chiriac C."/>
            <person name="Salcher M."/>
            <person name="Ghai R."/>
            <person name="Kavagutti S V."/>
        </authorList>
    </citation>
    <scope>NUCLEOTIDE SEQUENCE</scope>
</reference>
<proteinExistence type="predicted"/>
<organism evidence="1">
    <name type="scientific">freshwater metagenome</name>
    <dbReference type="NCBI Taxonomy" id="449393"/>
    <lineage>
        <taxon>unclassified sequences</taxon>
        <taxon>metagenomes</taxon>
        <taxon>ecological metagenomes</taxon>
    </lineage>
</organism>
<dbReference type="AlphaFoldDB" id="A0A6J7UN85"/>
<evidence type="ECO:0000313" key="1">
    <source>
        <dbReference type="EMBL" id="CAB5067421.1"/>
    </source>
</evidence>
<dbReference type="EMBL" id="CAFBQU010000056">
    <property type="protein sequence ID" value="CAB5067421.1"/>
    <property type="molecule type" value="Genomic_DNA"/>
</dbReference>
<name>A0A6J7UN85_9ZZZZ</name>
<gene>
    <name evidence="1" type="ORF">UFOPK4347_01471</name>
</gene>